<feature type="transmembrane region" description="Helical" evidence="7">
    <location>
        <begin position="182"/>
        <end position="202"/>
    </location>
</feature>
<dbReference type="GO" id="GO:0005886">
    <property type="term" value="C:plasma membrane"/>
    <property type="evidence" value="ECO:0007669"/>
    <property type="project" value="UniProtKB-SubCell"/>
</dbReference>
<dbReference type="PANTHER" id="PTHR23501:SF197">
    <property type="entry name" value="COMD"/>
    <property type="match status" value="1"/>
</dbReference>
<dbReference type="InterPro" id="IPR011701">
    <property type="entry name" value="MFS"/>
</dbReference>
<dbReference type="EMBL" id="JABBFX010000002">
    <property type="protein sequence ID" value="NML46193.1"/>
    <property type="molecule type" value="Genomic_DNA"/>
</dbReference>
<keyword evidence="2" id="KW-0813">Transport</keyword>
<feature type="transmembrane region" description="Helical" evidence="7">
    <location>
        <begin position="208"/>
        <end position="229"/>
    </location>
</feature>
<feature type="transmembrane region" description="Helical" evidence="7">
    <location>
        <begin position="61"/>
        <end position="87"/>
    </location>
</feature>
<gene>
    <name evidence="9" type="ORF">HHL11_20765</name>
</gene>
<comment type="caution">
    <text evidence="9">The sequence shown here is derived from an EMBL/GenBank/DDBJ whole genome shotgun (WGS) entry which is preliminary data.</text>
</comment>
<keyword evidence="6 7" id="KW-0472">Membrane</keyword>
<evidence type="ECO:0000256" key="5">
    <source>
        <dbReference type="ARBA" id="ARBA00022989"/>
    </source>
</evidence>
<keyword evidence="4 7" id="KW-0812">Transmembrane</keyword>
<dbReference type="PANTHER" id="PTHR23501">
    <property type="entry name" value="MAJOR FACILITATOR SUPERFAMILY"/>
    <property type="match status" value="1"/>
</dbReference>
<keyword evidence="5 7" id="KW-1133">Transmembrane helix</keyword>
<evidence type="ECO:0000313" key="9">
    <source>
        <dbReference type="EMBL" id="NML46193.1"/>
    </source>
</evidence>
<dbReference type="FunFam" id="1.20.1720.10:FF:000004">
    <property type="entry name" value="EmrB/QacA family drug resistance transporter"/>
    <property type="match status" value="1"/>
</dbReference>
<name>A0A848HCE3_9BURK</name>
<feature type="transmembrane region" description="Helical" evidence="7">
    <location>
        <begin position="93"/>
        <end position="111"/>
    </location>
</feature>
<evidence type="ECO:0000256" key="6">
    <source>
        <dbReference type="ARBA" id="ARBA00023136"/>
    </source>
</evidence>
<feature type="transmembrane region" description="Helical" evidence="7">
    <location>
        <begin position="147"/>
        <end position="170"/>
    </location>
</feature>
<feature type="transmembrane region" description="Helical" evidence="7">
    <location>
        <begin position="383"/>
        <end position="402"/>
    </location>
</feature>
<feature type="transmembrane region" description="Helical" evidence="7">
    <location>
        <begin position="123"/>
        <end position="141"/>
    </location>
</feature>
<dbReference type="CDD" id="cd17502">
    <property type="entry name" value="MFS_Azr1_MDR_like"/>
    <property type="match status" value="1"/>
</dbReference>
<feature type="transmembrane region" description="Helical" evidence="7">
    <location>
        <begin position="286"/>
        <end position="307"/>
    </location>
</feature>
<evidence type="ECO:0000313" key="10">
    <source>
        <dbReference type="Proteomes" id="UP000541185"/>
    </source>
</evidence>
<dbReference type="GO" id="GO:0022857">
    <property type="term" value="F:transmembrane transporter activity"/>
    <property type="evidence" value="ECO:0007669"/>
    <property type="project" value="InterPro"/>
</dbReference>
<feature type="transmembrane region" description="Helical" evidence="7">
    <location>
        <begin position="249"/>
        <end position="274"/>
    </location>
</feature>
<dbReference type="SUPFAM" id="SSF103473">
    <property type="entry name" value="MFS general substrate transporter"/>
    <property type="match status" value="1"/>
</dbReference>
<reference evidence="9 10" key="1">
    <citation type="submission" date="2020-04" db="EMBL/GenBank/DDBJ databases">
        <title>Ramlibacter sp. G-1-2-2 isolated from soil.</title>
        <authorList>
            <person name="Dahal R.H."/>
        </authorList>
    </citation>
    <scope>NUCLEOTIDE SEQUENCE [LARGE SCALE GENOMIC DNA]</scope>
    <source>
        <strain evidence="9 10">G-1-2-2</strain>
    </source>
</reference>
<dbReference type="InterPro" id="IPR036259">
    <property type="entry name" value="MFS_trans_sf"/>
</dbReference>
<dbReference type="Pfam" id="PF07690">
    <property type="entry name" value="MFS_1"/>
    <property type="match status" value="1"/>
</dbReference>
<dbReference type="Gene3D" id="1.20.1250.20">
    <property type="entry name" value="MFS general substrate transporter like domains"/>
    <property type="match status" value="1"/>
</dbReference>
<feature type="transmembrane region" description="Helical" evidence="7">
    <location>
        <begin position="319"/>
        <end position="337"/>
    </location>
</feature>
<comment type="subcellular location">
    <subcellularLocation>
        <location evidence="1">Cell membrane</location>
        <topology evidence="1">Multi-pass membrane protein</topology>
    </subcellularLocation>
</comment>
<dbReference type="PRINTS" id="PR01036">
    <property type="entry name" value="TCRTETB"/>
</dbReference>
<dbReference type="Proteomes" id="UP000541185">
    <property type="component" value="Unassembled WGS sequence"/>
</dbReference>
<evidence type="ECO:0000256" key="4">
    <source>
        <dbReference type="ARBA" id="ARBA00022692"/>
    </source>
</evidence>
<dbReference type="AlphaFoldDB" id="A0A848HCE3"/>
<dbReference type="Gene3D" id="1.20.1720.10">
    <property type="entry name" value="Multidrug resistance protein D"/>
    <property type="match status" value="1"/>
</dbReference>
<evidence type="ECO:0000256" key="1">
    <source>
        <dbReference type="ARBA" id="ARBA00004651"/>
    </source>
</evidence>
<sequence length="473" mass="49280">MLVMALAALDQSIVATALPRIVGELGGVQHLSWVVTAYILASTAVMPLYGKLSDQYGRKPVLYTAIALFLVGSMLCALAQTLLQLIVFRAVQGLGAGGLLPLAQIIIGDLVPPARRGRRQGNVVAIFAVCSVLGPVLGGVITDLLSWHWIFLVNVPVGALSFYVIARTLHNTNTLRERQIDFAGAALLTAATMAFLLVLTLGGTEWPWWSLPTGLGLLAGGVLTAVLVWHLHRAPEPVLPPALFGNRVFLVACLVLALTIMGMQGSALFFPLFFQTVMGVTPSHSGFLTGPLMIGIVIAAIVNGRVILPRTGRYKPTQVVGLSIAVLAFAVLAWAVATSRGFGVLEPPIFFLGLGLGLVMPNMTIAVQNALPMRHLGVGTATLAFFRSLGGLVGVAGAGAILNNLLQNAGLAPGPAGEGLHVAAASADLLPAYRSAIAAVFSTGVGVIALALVAVRWLPEKPLAAHRGADEQG</sequence>
<keyword evidence="10" id="KW-1185">Reference proteome</keyword>
<evidence type="ECO:0000259" key="8">
    <source>
        <dbReference type="PROSITE" id="PS50850"/>
    </source>
</evidence>
<protein>
    <submittedName>
        <fullName evidence="9">MFS transporter</fullName>
    </submittedName>
</protein>
<accession>A0A848HCE3</accession>
<proteinExistence type="predicted"/>
<evidence type="ECO:0000256" key="3">
    <source>
        <dbReference type="ARBA" id="ARBA00022475"/>
    </source>
</evidence>
<dbReference type="PROSITE" id="PS50850">
    <property type="entry name" value="MFS"/>
    <property type="match status" value="1"/>
</dbReference>
<dbReference type="InterPro" id="IPR020846">
    <property type="entry name" value="MFS_dom"/>
</dbReference>
<organism evidence="9 10">
    <name type="scientific">Ramlibacter agri</name>
    <dbReference type="NCBI Taxonomy" id="2728837"/>
    <lineage>
        <taxon>Bacteria</taxon>
        <taxon>Pseudomonadati</taxon>
        <taxon>Pseudomonadota</taxon>
        <taxon>Betaproteobacteria</taxon>
        <taxon>Burkholderiales</taxon>
        <taxon>Comamonadaceae</taxon>
        <taxon>Ramlibacter</taxon>
    </lineage>
</organism>
<evidence type="ECO:0000256" key="7">
    <source>
        <dbReference type="SAM" id="Phobius"/>
    </source>
</evidence>
<feature type="domain" description="Major facilitator superfamily (MFS) profile" evidence="8">
    <location>
        <begin position="1"/>
        <end position="462"/>
    </location>
</feature>
<feature type="transmembrane region" description="Helical" evidence="7">
    <location>
        <begin position="436"/>
        <end position="458"/>
    </location>
</feature>
<keyword evidence="3" id="KW-1003">Cell membrane</keyword>
<feature type="transmembrane region" description="Helical" evidence="7">
    <location>
        <begin position="31"/>
        <end position="49"/>
    </location>
</feature>
<feature type="transmembrane region" description="Helical" evidence="7">
    <location>
        <begin position="349"/>
        <end position="371"/>
    </location>
</feature>
<evidence type="ECO:0000256" key="2">
    <source>
        <dbReference type="ARBA" id="ARBA00022448"/>
    </source>
</evidence>